<keyword evidence="12" id="KW-1185">Reference proteome</keyword>
<evidence type="ECO:0000256" key="1">
    <source>
        <dbReference type="ARBA" id="ARBA00004651"/>
    </source>
</evidence>
<protein>
    <submittedName>
        <fullName evidence="11">MFS transporter</fullName>
    </submittedName>
</protein>
<dbReference type="InterPro" id="IPR036259">
    <property type="entry name" value="MFS_trans_sf"/>
</dbReference>
<dbReference type="PROSITE" id="PS50850">
    <property type="entry name" value="MFS"/>
    <property type="match status" value="1"/>
</dbReference>
<feature type="region of interest" description="Disordered" evidence="8">
    <location>
        <begin position="443"/>
        <end position="462"/>
    </location>
</feature>
<sequence>MGEQAAAAATGRRGVDRAALRVVFLSSLGGALEFYDFVVFGVFGAYIGAAFFPAGDPLVSQLQTLAVFAVGYLARPIGGLLFGRQGDRVGRRHSFLLSLLAMSGATLLMGLMPTYEQAGVAATAAFVLLRVAQGLCLGGELPGALTYAVESVPRHRATLACGLVFGCVSSGVLLATGVSQALHATLDGGQMAAWGWRVAFVLGGVLGLASWWLRRSLAESPDFLRMRERVEGLRASGNDPGDPLADLFRNHRARILTGIGATGVVAAFNGLLFAHTGAYLARSLGYPPPQVATAINVAVAVTSVSLVVATWVADIVPRRLVFRVGCVVLAAGAMPAYAAMVDRSLPLPWLFALIGLSACFTHGTFAAILADLFPTRVRFSGVAFSMNLGAVIFSALGPLAATWLVRATGRADAPGLLVLGAAVLAFACTFPLRRLEGQLGAPEAGPAVGDAPPPRLAPADAR</sequence>
<dbReference type="Proteomes" id="UP001501588">
    <property type="component" value="Unassembled WGS sequence"/>
</dbReference>
<feature type="transmembrane region" description="Helical" evidence="9">
    <location>
        <begin position="294"/>
        <end position="313"/>
    </location>
</feature>
<feature type="transmembrane region" description="Helical" evidence="9">
    <location>
        <begin position="159"/>
        <end position="182"/>
    </location>
</feature>
<evidence type="ECO:0000256" key="9">
    <source>
        <dbReference type="SAM" id="Phobius"/>
    </source>
</evidence>
<feature type="transmembrane region" description="Helical" evidence="9">
    <location>
        <begin position="320"/>
        <end position="341"/>
    </location>
</feature>
<dbReference type="InterPro" id="IPR051084">
    <property type="entry name" value="H+-coupled_symporters"/>
</dbReference>
<evidence type="ECO:0000313" key="12">
    <source>
        <dbReference type="Proteomes" id="UP001501588"/>
    </source>
</evidence>
<evidence type="ECO:0000256" key="2">
    <source>
        <dbReference type="ARBA" id="ARBA00022448"/>
    </source>
</evidence>
<keyword evidence="4 9" id="KW-0812">Transmembrane</keyword>
<comment type="caution">
    <text evidence="11">The sequence shown here is derived from an EMBL/GenBank/DDBJ whole genome shotgun (WGS) entry which is preliminary data.</text>
</comment>
<feature type="transmembrane region" description="Helical" evidence="9">
    <location>
        <begin position="64"/>
        <end position="83"/>
    </location>
</feature>
<feature type="transmembrane region" description="Helical" evidence="9">
    <location>
        <begin position="22"/>
        <end position="52"/>
    </location>
</feature>
<evidence type="ECO:0000256" key="4">
    <source>
        <dbReference type="ARBA" id="ARBA00022692"/>
    </source>
</evidence>
<keyword evidence="7 9" id="KW-0472">Membrane</keyword>
<dbReference type="PANTHER" id="PTHR43528">
    <property type="entry name" value="ALPHA-KETOGLUTARATE PERMEASE"/>
    <property type="match status" value="1"/>
</dbReference>
<feature type="transmembrane region" description="Helical" evidence="9">
    <location>
        <begin position="382"/>
        <end position="401"/>
    </location>
</feature>
<feature type="transmembrane region" description="Helical" evidence="9">
    <location>
        <begin position="118"/>
        <end position="138"/>
    </location>
</feature>
<comment type="subcellular location">
    <subcellularLocation>
        <location evidence="1">Cell membrane</location>
        <topology evidence="1">Multi-pass membrane protein</topology>
    </subcellularLocation>
</comment>
<proteinExistence type="predicted"/>
<evidence type="ECO:0000259" key="10">
    <source>
        <dbReference type="PROSITE" id="PS50850"/>
    </source>
</evidence>
<dbReference type="InterPro" id="IPR011701">
    <property type="entry name" value="MFS"/>
</dbReference>
<keyword evidence="5" id="KW-0769">Symport</keyword>
<dbReference type="Gene3D" id="1.20.1250.20">
    <property type="entry name" value="MFS general substrate transporter like domains"/>
    <property type="match status" value="2"/>
</dbReference>
<dbReference type="PANTHER" id="PTHR43528:SF1">
    <property type="entry name" value="ALPHA-KETOGLUTARATE PERMEASE"/>
    <property type="match status" value="1"/>
</dbReference>
<dbReference type="EMBL" id="BAAAFZ010000069">
    <property type="protein sequence ID" value="GAA0599091.1"/>
    <property type="molecule type" value="Genomic_DNA"/>
</dbReference>
<feature type="transmembrane region" description="Helical" evidence="9">
    <location>
        <begin position="95"/>
        <end position="112"/>
    </location>
</feature>
<keyword evidence="2" id="KW-0813">Transport</keyword>
<feature type="domain" description="Major facilitator superfamily (MFS) profile" evidence="10">
    <location>
        <begin position="22"/>
        <end position="437"/>
    </location>
</feature>
<accession>A0ABN1FW63</accession>
<evidence type="ECO:0000256" key="5">
    <source>
        <dbReference type="ARBA" id="ARBA00022847"/>
    </source>
</evidence>
<evidence type="ECO:0000256" key="8">
    <source>
        <dbReference type="SAM" id="MobiDB-lite"/>
    </source>
</evidence>
<dbReference type="InterPro" id="IPR020846">
    <property type="entry name" value="MFS_dom"/>
</dbReference>
<feature type="transmembrane region" description="Helical" evidence="9">
    <location>
        <begin position="255"/>
        <end position="274"/>
    </location>
</feature>
<evidence type="ECO:0000256" key="7">
    <source>
        <dbReference type="ARBA" id="ARBA00023136"/>
    </source>
</evidence>
<feature type="transmembrane region" description="Helical" evidence="9">
    <location>
        <begin position="347"/>
        <end position="370"/>
    </location>
</feature>
<organism evidence="11 12">
    <name type="scientific">Craurococcus roseus</name>
    <dbReference type="NCBI Taxonomy" id="77585"/>
    <lineage>
        <taxon>Bacteria</taxon>
        <taxon>Pseudomonadati</taxon>
        <taxon>Pseudomonadota</taxon>
        <taxon>Alphaproteobacteria</taxon>
        <taxon>Acetobacterales</taxon>
        <taxon>Acetobacteraceae</taxon>
        <taxon>Craurococcus</taxon>
    </lineage>
</organism>
<gene>
    <name evidence="11" type="ORF">GCM10009416_41560</name>
</gene>
<evidence type="ECO:0000313" key="11">
    <source>
        <dbReference type="EMBL" id="GAA0599091.1"/>
    </source>
</evidence>
<reference evidence="11 12" key="1">
    <citation type="journal article" date="2019" name="Int. J. Syst. Evol. Microbiol.">
        <title>The Global Catalogue of Microorganisms (GCM) 10K type strain sequencing project: providing services to taxonomists for standard genome sequencing and annotation.</title>
        <authorList>
            <consortium name="The Broad Institute Genomics Platform"/>
            <consortium name="The Broad Institute Genome Sequencing Center for Infectious Disease"/>
            <person name="Wu L."/>
            <person name="Ma J."/>
        </authorList>
    </citation>
    <scope>NUCLEOTIDE SEQUENCE [LARGE SCALE GENOMIC DNA]</scope>
    <source>
        <strain evidence="11 12">JCM 9933</strain>
    </source>
</reference>
<dbReference type="Pfam" id="PF07690">
    <property type="entry name" value="MFS_1"/>
    <property type="match status" value="1"/>
</dbReference>
<keyword evidence="6 9" id="KW-1133">Transmembrane helix</keyword>
<dbReference type="SUPFAM" id="SSF103473">
    <property type="entry name" value="MFS general substrate transporter"/>
    <property type="match status" value="1"/>
</dbReference>
<keyword evidence="3" id="KW-1003">Cell membrane</keyword>
<name>A0ABN1FW63_9PROT</name>
<evidence type="ECO:0000256" key="3">
    <source>
        <dbReference type="ARBA" id="ARBA00022475"/>
    </source>
</evidence>
<evidence type="ECO:0000256" key="6">
    <source>
        <dbReference type="ARBA" id="ARBA00022989"/>
    </source>
</evidence>
<feature type="transmembrane region" description="Helical" evidence="9">
    <location>
        <begin position="194"/>
        <end position="213"/>
    </location>
</feature>
<feature type="transmembrane region" description="Helical" evidence="9">
    <location>
        <begin position="413"/>
        <end position="432"/>
    </location>
</feature>